<feature type="region of interest" description="Disordered" evidence="1">
    <location>
        <begin position="626"/>
        <end position="743"/>
    </location>
</feature>
<dbReference type="STRING" id="41688.A0A2N3N2H6"/>
<dbReference type="InParanoid" id="A0A2N3N2H6"/>
<sequence length="743" mass="79757">MKVSLWKSAAGPGRQKTGQSIRGKISGPIPIPNPADDEFPMRTATTAPENIEPVAQLPPPPTPPQTYQHSASTASLPQNQPPAPSGPSLELAHHNPADVNHSPPASSRRGTSADPTSMADAARVSPQRSTNQSAQVRYSTFSASSQKTGNTSTKDVPQRKKSTLRGALSKLFGRKKKTGSQASVEAEGSGITSTQHRSVRHALSCSALGDRLATGPHGCEECGGGVRALATNFPEQDPSALNRVGKDGEPKRSASLPITEYDRALRSHSVGIEDITAIESARNSLHADYNFTRRRAATTSSQLYAPQRIRDGEFVGLSPRPASTHGRSTRTPGEVEDPNEIGRAITSDMVGFRRRSRSLSGLQDIEVSRSAEARRRSDEIRYWRESYDPGFMSPLSSNAPEGDDTGVVSVDVPTETEDAGHVASPPEPFQFGTLANMNEMAGMKITHAANFETRLGNLELRMYRMEKAVGQICNNQYSHGAQGLGDIPPDHADASFAYTGSTAPLTSSLYQTTSHEETYDNLASSIDSRSSIGEAAAFVGSLHPPASAHQQAAGRSASNSTVRGGQIISQHGGEINGAFTADHYATLLALVETERSTRQALELKVKMLSRTLHILAAQAGVQLEFDEPPTSRSLGGQSAFDDDSTEEEEDEEDENPRSRTVSPKRQLTKPQDSGVVAGPGDTDDENQSDIYATPREERALGFGAFGEELRDDEGEGNRKKAARTLSLSQLTVNRNQHNTPQLV</sequence>
<feature type="compositionally biased region" description="Polar residues" evidence="1">
    <location>
        <begin position="103"/>
        <end position="115"/>
    </location>
</feature>
<feature type="compositionally biased region" description="Polar residues" evidence="1">
    <location>
        <begin position="725"/>
        <end position="743"/>
    </location>
</feature>
<dbReference type="VEuPathDB" id="FungiDB:jhhlp_007373"/>
<gene>
    <name evidence="2" type="ORF">jhhlp_007373</name>
</gene>
<evidence type="ECO:0000313" key="2">
    <source>
        <dbReference type="EMBL" id="PKS06624.1"/>
    </source>
</evidence>
<dbReference type="EMBL" id="NLAX01001034">
    <property type="protein sequence ID" value="PKS06624.1"/>
    <property type="molecule type" value="Genomic_DNA"/>
</dbReference>
<feature type="region of interest" description="Disordered" evidence="1">
    <location>
        <begin position="1"/>
        <end position="198"/>
    </location>
</feature>
<feature type="region of interest" description="Disordered" evidence="1">
    <location>
        <begin position="314"/>
        <end position="339"/>
    </location>
</feature>
<organism evidence="2 3">
    <name type="scientific">Lomentospora prolificans</name>
    <dbReference type="NCBI Taxonomy" id="41688"/>
    <lineage>
        <taxon>Eukaryota</taxon>
        <taxon>Fungi</taxon>
        <taxon>Dikarya</taxon>
        <taxon>Ascomycota</taxon>
        <taxon>Pezizomycotina</taxon>
        <taxon>Sordariomycetes</taxon>
        <taxon>Hypocreomycetidae</taxon>
        <taxon>Microascales</taxon>
        <taxon>Microascaceae</taxon>
        <taxon>Lomentospora</taxon>
    </lineage>
</organism>
<feature type="compositionally biased region" description="Acidic residues" evidence="1">
    <location>
        <begin position="640"/>
        <end position="654"/>
    </location>
</feature>
<evidence type="ECO:0000256" key="1">
    <source>
        <dbReference type="SAM" id="MobiDB-lite"/>
    </source>
</evidence>
<feature type="compositionally biased region" description="Polar residues" evidence="1">
    <location>
        <begin position="65"/>
        <end position="78"/>
    </location>
</feature>
<comment type="caution">
    <text evidence="2">The sequence shown here is derived from an EMBL/GenBank/DDBJ whole genome shotgun (WGS) entry which is preliminary data.</text>
</comment>
<name>A0A2N3N2H6_9PEZI</name>
<dbReference type="Proteomes" id="UP000233524">
    <property type="component" value="Unassembled WGS sequence"/>
</dbReference>
<evidence type="ECO:0000313" key="3">
    <source>
        <dbReference type="Proteomes" id="UP000233524"/>
    </source>
</evidence>
<feature type="compositionally biased region" description="Polar residues" evidence="1">
    <location>
        <begin position="658"/>
        <end position="671"/>
    </location>
</feature>
<reference evidence="2 3" key="1">
    <citation type="journal article" date="2017" name="G3 (Bethesda)">
        <title>First Draft Genome Sequence of the Pathogenic Fungus Lomentospora prolificans (Formerly Scedosporium prolificans).</title>
        <authorList>
            <person name="Luo R."/>
            <person name="Zimin A."/>
            <person name="Workman R."/>
            <person name="Fan Y."/>
            <person name="Pertea G."/>
            <person name="Grossman N."/>
            <person name="Wear M.P."/>
            <person name="Jia B."/>
            <person name="Miller H."/>
            <person name="Casadevall A."/>
            <person name="Timp W."/>
            <person name="Zhang S.X."/>
            <person name="Salzberg S.L."/>
        </authorList>
    </citation>
    <scope>NUCLEOTIDE SEQUENCE [LARGE SCALE GENOMIC DNA]</scope>
    <source>
        <strain evidence="2 3">JHH-5317</strain>
    </source>
</reference>
<proteinExistence type="predicted"/>
<dbReference type="AlphaFoldDB" id="A0A2N3N2H6"/>
<protein>
    <submittedName>
        <fullName evidence="2">Uncharacterized protein</fullName>
    </submittedName>
</protein>
<keyword evidence="3" id="KW-1185">Reference proteome</keyword>
<accession>A0A2N3N2H6</accession>
<feature type="compositionally biased region" description="Polar residues" evidence="1">
    <location>
        <begin position="126"/>
        <end position="155"/>
    </location>
</feature>
<dbReference type="OrthoDB" id="5428925at2759"/>